<keyword evidence="3" id="KW-1185">Reference proteome</keyword>
<feature type="transmembrane region" description="Helical" evidence="1">
    <location>
        <begin position="111"/>
        <end position="136"/>
    </location>
</feature>
<evidence type="ECO:0000256" key="1">
    <source>
        <dbReference type="SAM" id="Phobius"/>
    </source>
</evidence>
<feature type="transmembrane region" description="Helical" evidence="1">
    <location>
        <begin position="14"/>
        <end position="35"/>
    </location>
</feature>
<evidence type="ECO:0000313" key="3">
    <source>
        <dbReference type="Proteomes" id="UP000198131"/>
    </source>
</evidence>
<name>A0A212T3M2_9BACT</name>
<dbReference type="EMBL" id="FYEW01000001">
    <property type="protein sequence ID" value="SNC60638.1"/>
    <property type="molecule type" value="Genomic_DNA"/>
</dbReference>
<accession>A0A212T3M2</accession>
<evidence type="ECO:0000313" key="2">
    <source>
        <dbReference type="EMBL" id="SNC60638.1"/>
    </source>
</evidence>
<evidence type="ECO:0008006" key="4">
    <source>
        <dbReference type="Google" id="ProtNLM"/>
    </source>
</evidence>
<sequence>MNELLHAAVSPPNLAPTALLVFVLLYWLTVIVGVLDLKTVDLDIDTHHDVHLGHHASIGHPEAPGISWLNHALAFFNLGRIPLMVFLSFVALAWWISSLLLNYYLHNESGLLGMVLLVPLLLGSLLVAKVLTLPFVQLFAAMEKETDGGAQPLGKVCTVLLPTTAYRLGQASVQPLNGAPLMLNVRAASPTAELRKGDTALVIDFDAERQCYLIEAYEML</sequence>
<gene>
    <name evidence="2" type="ORF">SAMN06265337_0301</name>
</gene>
<dbReference type="OrthoDB" id="2112507at2"/>
<keyword evidence="1" id="KW-0812">Transmembrane</keyword>
<protein>
    <recommendedName>
        <fullName evidence="4">DUF1449 family protein</fullName>
    </recommendedName>
</protein>
<dbReference type="AlphaFoldDB" id="A0A212T3M2"/>
<dbReference type="Proteomes" id="UP000198131">
    <property type="component" value="Unassembled WGS sequence"/>
</dbReference>
<proteinExistence type="predicted"/>
<keyword evidence="1" id="KW-1133">Transmembrane helix</keyword>
<organism evidence="2 3">
    <name type="scientific">Hymenobacter gelipurpurascens</name>
    <dbReference type="NCBI Taxonomy" id="89968"/>
    <lineage>
        <taxon>Bacteria</taxon>
        <taxon>Pseudomonadati</taxon>
        <taxon>Bacteroidota</taxon>
        <taxon>Cytophagia</taxon>
        <taxon>Cytophagales</taxon>
        <taxon>Hymenobacteraceae</taxon>
        <taxon>Hymenobacter</taxon>
    </lineage>
</organism>
<reference evidence="3" key="1">
    <citation type="submission" date="2017-06" db="EMBL/GenBank/DDBJ databases">
        <authorList>
            <person name="Varghese N."/>
            <person name="Submissions S."/>
        </authorList>
    </citation>
    <scope>NUCLEOTIDE SEQUENCE [LARGE SCALE GENOMIC DNA]</scope>
    <source>
        <strain evidence="3">DSM 11116</strain>
    </source>
</reference>
<feature type="transmembrane region" description="Helical" evidence="1">
    <location>
        <begin position="83"/>
        <end position="105"/>
    </location>
</feature>
<keyword evidence="1" id="KW-0472">Membrane</keyword>
<dbReference type="RefSeq" id="WP_088841654.1">
    <property type="nucleotide sequence ID" value="NZ_FYEW01000001.1"/>
</dbReference>